<dbReference type="Pfam" id="PF20155">
    <property type="entry name" value="TMP_3"/>
    <property type="match status" value="1"/>
</dbReference>
<keyword evidence="2" id="KW-0812">Transmembrane</keyword>
<keyword evidence="2" id="KW-1133">Transmembrane helix</keyword>
<dbReference type="Proteomes" id="UP000186112">
    <property type="component" value="Unassembled WGS sequence"/>
</dbReference>
<evidence type="ECO:0000256" key="1">
    <source>
        <dbReference type="SAM" id="MobiDB-lite"/>
    </source>
</evidence>
<organism evidence="4 5">
    <name type="scientific">Tissierella creatinophila DSM 6911</name>
    <dbReference type="NCBI Taxonomy" id="1123403"/>
    <lineage>
        <taxon>Bacteria</taxon>
        <taxon>Bacillati</taxon>
        <taxon>Bacillota</taxon>
        <taxon>Tissierellia</taxon>
        <taxon>Tissierellales</taxon>
        <taxon>Tissierellaceae</taxon>
        <taxon>Tissierella</taxon>
    </lineage>
</organism>
<keyword evidence="5" id="KW-1185">Reference proteome</keyword>
<evidence type="ECO:0000259" key="3">
    <source>
        <dbReference type="Pfam" id="PF20155"/>
    </source>
</evidence>
<feature type="region of interest" description="Disordered" evidence="1">
    <location>
        <begin position="628"/>
        <end position="653"/>
    </location>
</feature>
<sequence length="689" mass="74788">MASKKIATILSLKDKMSSPLTKVSNNVTKVTREMKKSQNQINKWGKSAVKSIDNVIKKAAKIGATAIGAGAVAGTAVLIKQTDIYTGIQARLGLVADKQNSIKSLNDKIFKSANNARIPYEDIANSVGKLGINAKDAFSGTDEILKFSELLAKSFKISGASTEEQESAMHQLTQAMASGRLQGDEFVSIMENAPGIAQAIAKEMGVGVGELKAMSSEGKITSDVIKKAMFGSADDINKKFASIPMTFGEMSIKLKNLINKNFQPVMKDLSKWLNSSSVQASIENMVKSFVDKIPKAINFVKELITKVQELFNFVKKYEQIITTLVVFIGAIYTVIKVIGVMKVALVALNTIWLLFNGTLAITPLGWIILAIGAVVAAGYLLYRNWDKIKEKAKELGVNFGELKDKYITPVIEVLKNFGKILWDMVLQIVESFKPLIETFKTIFNQIKDVVIQLIPILMPIVAFIAGVFIVKIVYGFMLLANQVKAVISTIAGVLNGLLRILSGVIDFVVGVFTGNWSMAWEGVKSIFGGFVDILQSLWEGLVGLLTAPVDAVVGILDAVFKEKVAGVKKLWEGLKTFLKNPIEGVVNLFRRDKGGDVDGSHRTGLPRVPWDGYIAELHKGETVLTKDEADDYYGGKPPDKPGSKPPTNNSGGGMAVSVVIQGNVIGNKQFADEVGSTVYKKVKLALDNI</sequence>
<dbReference type="OrthoDB" id="28713at2"/>
<proteinExistence type="predicted"/>
<name>A0A1U7M4X1_TISCR</name>
<feature type="transmembrane region" description="Helical" evidence="2">
    <location>
        <begin position="324"/>
        <end position="355"/>
    </location>
</feature>
<dbReference type="EMBL" id="LTDM01000034">
    <property type="protein sequence ID" value="OLS02238.1"/>
    <property type="molecule type" value="Genomic_DNA"/>
</dbReference>
<dbReference type="AlphaFoldDB" id="A0A1U7M4X1"/>
<gene>
    <name evidence="4" type="ORF">TICRE_17900</name>
</gene>
<reference evidence="4 5" key="1">
    <citation type="submission" date="2016-02" db="EMBL/GenBank/DDBJ databases">
        <title>Genome sequence of Tissierella creatinophila DSM 6911.</title>
        <authorList>
            <person name="Poehlein A."/>
            <person name="Daniel R."/>
        </authorList>
    </citation>
    <scope>NUCLEOTIDE SEQUENCE [LARGE SCALE GENOMIC DNA]</scope>
    <source>
        <strain evidence="4 5">DSM 6911</strain>
    </source>
</reference>
<feature type="transmembrane region" description="Helical" evidence="2">
    <location>
        <begin position="361"/>
        <end position="382"/>
    </location>
</feature>
<evidence type="ECO:0000256" key="2">
    <source>
        <dbReference type="SAM" id="Phobius"/>
    </source>
</evidence>
<evidence type="ECO:0000313" key="5">
    <source>
        <dbReference type="Proteomes" id="UP000186112"/>
    </source>
</evidence>
<feature type="domain" description="Tape measure protein N-terminal" evidence="3">
    <location>
        <begin position="79"/>
        <end position="259"/>
    </location>
</feature>
<feature type="transmembrane region" description="Helical" evidence="2">
    <location>
        <begin position="486"/>
        <end position="509"/>
    </location>
</feature>
<dbReference type="InterPro" id="IPR013491">
    <property type="entry name" value="Tape_meas_N"/>
</dbReference>
<dbReference type="NCBIfam" id="TIGR02675">
    <property type="entry name" value="tape_meas_nterm"/>
    <property type="match status" value="1"/>
</dbReference>
<protein>
    <recommendedName>
        <fullName evidence="3">Tape measure protein N-terminal domain-containing protein</fullName>
    </recommendedName>
</protein>
<feature type="transmembrane region" description="Helical" evidence="2">
    <location>
        <begin position="449"/>
        <end position="474"/>
    </location>
</feature>
<comment type="caution">
    <text evidence="4">The sequence shown here is derived from an EMBL/GenBank/DDBJ whole genome shotgun (WGS) entry which is preliminary data.</text>
</comment>
<dbReference type="RefSeq" id="WP_075727252.1">
    <property type="nucleotide sequence ID" value="NZ_LTDM01000034.1"/>
</dbReference>
<evidence type="ECO:0000313" key="4">
    <source>
        <dbReference type="EMBL" id="OLS02238.1"/>
    </source>
</evidence>
<accession>A0A1U7M4X1</accession>
<keyword evidence="2" id="KW-0472">Membrane</keyword>